<keyword evidence="6" id="KW-0812">Transmembrane</keyword>
<feature type="region of interest" description="Disordered" evidence="5">
    <location>
        <begin position="1"/>
        <end position="32"/>
    </location>
</feature>
<name>A0ABU5EZ01_9BACT</name>
<keyword evidence="4" id="KW-0067">ATP-binding</keyword>
<feature type="domain" description="Protein kinase" evidence="7">
    <location>
        <begin position="63"/>
        <end position="328"/>
    </location>
</feature>
<gene>
    <name evidence="8" type="ORF">R5W23_001773</name>
</gene>
<keyword evidence="9" id="KW-1185">Reference proteome</keyword>
<dbReference type="PROSITE" id="PS50011">
    <property type="entry name" value="PROTEIN_KINASE_DOM"/>
    <property type="match status" value="1"/>
</dbReference>
<evidence type="ECO:0000256" key="4">
    <source>
        <dbReference type="ARBA" id="ARBA00022840"/>
    </source>
</evidence>
<evidence type="ECO:0000256" key="6">
    <source>
        <dbReference type="SAM" id="Phobius"/>
    </source>
</evidence>
<comment type="caution">
    <text evidence="8">The sequence shown here is derived from an EMBL/GenBank/DDBJ whole genome shotgun (WGS) entry which is preliminary data.</text>
</comment>
<dbReference type="Gene3D" id="3.30.200.20">
    <property type="entry name" value="Phosphorylase Kinase, domain 1"/>
    <property type="match status" value="1"/>
</dbReference>
<dbReference type="Pfam" id="PF00069">
    <property type="entry name" value="Pkinase"/>
    <property type="match status" value="1"/>
</dbReference>
<evidence type="ECO:0000259" key="7">
    <source>
        <dbReference type="PROSITE" id="PS50011"/>
    </source>
</evidence>
<sequence length="634" mass="66449">MTAPAPNTPPDQTAVSRPRGQTDDNTERDATAAADVTVVRVRPSAMTVTEIMGVGEESNFGKYQLDGELARGGMGVVYKARQKGLDRLVALKMILDTGSDKEAAQRFLQEARAAAALDHPNVVPIYDIDEIGGKPYFTMALIDGPNLRGYIDAHPAAPIPMLVSLFLQTVSGVAHAHRHGIVHRDLKPANVLIDKDERPRVTDFGLAKRASADAQLTTTGQVVGTPAYMAPEQARDSKEVGPAADVYSLGAILYFMLTGTAPFHADSVTDLLIKVVMEPPVPPRARRADVPADLEELCLRCLAKAPADRFADAQELLVALGPIADQYLTPSTSLTPSAVKIPFPKARTMPSLGSVPFANVADSVPSLGAALAKPISAAARPAPPAAPAAAVAPAVPAPVAPVEPAPQECPGRRTKSGKPVAFALAGVAAVLACVAAFLLTRDKPKAAEPEPRPAEAVQQAVGEAVAWPGIARSDFELKVDLSAPAAKKAADGSLQLVPGTPMKLHLKAAADCRVSVWVLEPGGQVTRLFPNDNEPDDRLTAGTERVVPGSASYVLETLPTDGPGHERLRVIATTGDQPPFPPGAKSGRFTTYSTPQDRAALVSTVRGVVVKKSGTAPAPQGAVSEAELLFRVQK</sequence>
<dbReference type="GO" id="GO:0016301">
    <property type="term" value="F:kinase activity"/>
    <property type="evidence" value="ECO:0007669"/>
    <property type="project" value="UniProtKB-KW"/>
</dbReference>
<evidence type="ECO:0000313" key="9">
    <source>
        <dbReference type="Proteomes" id="UP001272242"/>
    </source>
</evidence>
<accession>A0ABU5EZ01</accession>
<dbReference type="PANTHER" id="PTHR43289">
    <property type="entry name" value="MITOGEN-ACTIVATED PROTEIN KINASE KINASE KINASE 20-RELATED"/>
    <property type="match status" value="1"/>
</dbReference>
<evidence type="ECO:0000256" key="2">
    <source>
        <dbReference type="ARBA" id="ARBA00022741"/>
    </source>
</evidence>
<dbReference type="CDD" id="cd14014">
    <property type="entry name" value="STKc_PknB_like"/>
    <property type="match status" value="1"/>
</dbReference>
<dbReference type="PROSITE" id="PS00108">
    <property type="entry name" value="PROTEIN_KINASE_ST"/>
    <property type="match status" value="1"/>
</dbReference>
<dbReference type="InterPro" id="IPR000719">
    <property type="entry name" value="Prot_kinase_dom"/>
</dbReference>
<dbReference type="InterPro" id="IPR011009">
    <property type="entry name" value="Kinase-like_dom_sf"/>
</dbReference>
<dbReference type="PANTHER" id="PTHR43289:SF6">
    <property type="entry name" value="SERINE_THREONINE-PROTEIN KINASE NEKL-3"/>
    <property type="match status" value="1"/>
</dbReference>
<protein>
    <submittedName>
        <fullName evidence="8">Serine/threonine-protein kinase</fullName>
    </submittedName>
</protein>
<dbReference type="EMBL" id="JAXBLV010000179">
    <property type="protein sequence ID" value="MDY3560538.1"/>
    <property type="molecule type" value="Genomic_DNA"/>
</dbReference>
<evidence type="ECO:0000313" key="8">
    <source>
        <dbReference type="EMBL" id="MDY3560538.1"/>
    </source>
</evidence>
<dbReference type="SUPFAM" id="SSF56112">
    <property type="entry name" value="Protein kinase-like (PK-like)"/>
    <property type="match status" value="1"/>
</dbReference>
<organism evidence="8 9">
    <name type="scientific">Gemmata algarum</name>
    <dbReference type="NCBI Taxonomy" id="2975278"/>
    <lineage>
        <taxon>Bacteria</taxon>
        <taxon>Pseudomonadati</taxon>
        <taxon>Planctomycetota</taxon>
        <taxon>Planctomycetia</taxon>
        <taxon>Gemmatales</taxon>
        <taxon>Gemmataceae</taxon>
        <taxon>Gemmata</taxon>
    </lineage>
</organism>
<feature type="transmembrane region" description="Helical" evidence="6">
    <location>
        <begin position="420"/>
        <end position="439"/>
    </location>
</feature>
<dbReference type="SMART" id="SM00220">
    <property type="entry name" value="S_TKc"/>
    <property type="match status" value="1"/>
</dbReference>
<dbReference type="InterPro" id="IPR008271">
    <property type="entry name" value="Ser/Thr_kinase_AS"/>
</dbReference>
<feature type="compositionally biased region" description="Basic and acidic residues" evidence="5">
    <location>
        <begin position="20"/>
        <end position="30"/>
    </location>
</feature>
<dbReference type="Proteomes" id="UP001272242">
    <property type="component" value="Unassembled WGS sequence"/>
</dbReference>
<evidence type="ECO:0000256" key="3">
    <source>
        <dbReference type="ARBA" id="ARBA00022777"/>
    </source>
</evidence>
<keyword evidence="6" id="KW-0472">Membrane</keyword>
<evidence type="ECO:0000256" key="1">
    <source>
        <dbReference type="ARBA" id="ARBA00022679"/>
    </source>
</evidence>
<reference evidence="9" key="1">
    <citation type="journal article" date="2023" name="Mar. Drugs">
        <title>Gemmata algarum, a Novel Planctomycete Isolated from an Algal Mat, Displays Antimicrobial Activity.</title>
        <authorList>
            <person name="Kumar G."/>
            <person name="Kallscheuer N."/>
            <person name="Kashif M."/>
            <person name="Ahamad S."/>
            <person name="Jagadeeshwari U."/>
            <person name="Pannikurungottu S."/>
            <person name="Haufschild T."/>
            <person name="Kabuu M."/>
            <person name="Sasikala C."/>
            <person name="Jogler C."/>
            <person name="Ramana C."/>
        </authorList>
    </citation>
    <scope>NUCLEOTIDE SEQUENCE [LARGE SCALE GENOMIC DNA]</scope>
    <source>
        <strain evidence="9">JC673</strain>
    </source>
</reference>
<keyword evidence="6" id="KW-1133">Transmembrane helix</keyword>
<dbReference type="Pfam" id="PF14326">
    <property type="entry name" value="DUF4384"/>
    <property type="match status" value="1"/>
</dbReference>
<keyword evidence="1" id="KW-0808">Transferase</keyword>
<keyword evidence="2" id="KW-0547">Nucleotide-binding</keyword>
<dbReference type="InterPro" id="IPR025493">
    <property type="entry name" value="DUF4384"/>
</dbReference>
<proteinExistence type="predicted"/>
<keyword evidence="3 8" id="KW-0418">Kinase</keyword>
<dbReference type="Gene3D" id="1.10.510.10">
    <property type="entry name" value="Transferase(Phosphotransferase) domain 1"/>
    <property type="match status" value="1"/>
</dbReference>
<evidence type="ECO:0000256" key="5">
    <source>
        <dbReference type="SAM" id="MobiDB-lite"/>
    </source>
</evidence>
<dbReference type="RefSeq" id="WP_320687086.1">
    <property type="nucleotide sequence ID" value="NZ_JAXBLV010000179.1"/>
</dbReference>